<keyword evidence="2" id="KW-1185">Reference proteome</keyword>
<reference evidence="1 2" key="1">
    <citation type="journal article" date="2016" name="Sci. Rep.">
        <title>The genome sequence of the outbreeding globe artichoke constructed de novo incorporating a phase-aware low-pass sequencing strategy of F1 progeny.</title>
        <authorList>
            <person name="Scaglione D."/>
            <person name="Reyes-Chin-Wo S."/>
            <person name="Acquadro A."/>
            <person name="Froenicke L."/>
            <person name="Portis E."/>
            <person name="Beitel C."/>
            <person name="Tirone M."/>
            <person name="Mauro R."/>
            <person name="Lo Monaco A."/>
            <person name="Mauromicale G."/>
            <person name="Faccioli P."/>
            <person name="Cattivelli L."/>
            <person name="Rieseberg L."/>
            <person name="Michelmore R."/>
            <person name="Lanteri S."/>
        </authorList>
    </citation>
    <scope>NUCLEOTIDE SEQUENCE [LARGE SCALE GENOMIC DNA]</scope>
    <source>
        <strain evidence="1">2C</strain>
    </source>
</reference>
<accession>A0A118K5M1</accession>
<dbReference type="Gramene" id="KVI09328">
    <property type="protein sequence ID" value="KVI09328"/>
    <property type="gene ID" value="Ccrd_012298"/>
</dbReference>
<dbReference type="EMBL" id="LEKV01001064">
    <property type="protein sequence ID" value="KVI09328.1"/>
    <property type="molecule type" value="Genomic_DNA"/>
</dbReference>
<evidence type="ECO:0000313" key="1">
    <source>
        <dbReference type="EMBL" id="KVI09328.1"/>
    </source>
</evidence>
<comment type="caution">
    <text evidence="1">The sequence shown here is derived from an EMBL/GenBank/DDBJ whole genome shotgun (WGS) entry which is preliminary data.</text>
</comment>
<name>A0A118K5M1_CYNCS</name>
<dbReference type="AlphaFoldDB" id="A0A118K5M1"/>
<proteinExistence type="predicted"/>
<dbReference type="Proteomes" id="UP000243975">
    <property type="component" value="Unassembled WGS sequence"/>
</dbReference>
<evidence type="ECO:0000313" key="2">
    <source>
        <dbReference type="Proteomes" id="UP000243975"/>
    </source>
</evidence>
<organism evidence="1 2">
    <name type="scientific">Cynara cardunculus var. scolymus</name>
    <name type="common">Globe artichoke</name>
    <name type="synonym">Cynara scolymus</name>
    <dbReference type="NCBI Taxonomy" id="59895"/>
    <lineage>
        <taxon>Eukaryota</taxon>
        <taxon>Viridiplantae</taxon>
        <taxon>Streptophyta</taxon>
        <taxon>Embryophyta</taxon>
        <taxon>Tracheophyta</taxon>
        <taxon>Spermatophyta</taxon>
        <taxon>Magnoliopsida</taxon>
        <taxon>eudicotyledons</taxon>
        <taxon>Gunneridae</taxon>
        <taxon>Pentapetalae</taxon>
        <taxon>asterids</taxon>
        <taxon>campanulids</taxon>
        <taxon>Asterales</taxon>
        <taxon>Asteraceae</taxon>
        <taxon>Carduoideae</taxon>
        <taxon>Cardueae</taxon>
        <taxon>Carduinae</taxon>
        <taxon>Cynara</taxon>
    </lineage>
</organism>
<sequence>MGSSDMRYQQENNRAWKKKLTGFYLSAYGGERMLQHTSRWSGDTDRQRLEFRSASGFLIVFYFGRGASGIGCDPGGIIYRDIILEYVDYVVPIYEVDMNYLNVGVAEPDYQIFICNLTLCRVYDSKEGLRPISNNVGSEVLPVNRLVTEKKAIMVTDEEEENDRTEGCWRFLQPTEKNRASLGEIERARNDD</sequence>
<protein>
    <submittedName>
        <fullName evidence="1">Uncharacterized protein</fullName>
    </submittedName>
</protein>
<gene>
    <name evidence="1" type="ORF">Ccrd_012298</name>
</gene>